<dbReference type="PRINTS" id="PR00463">
    <property type="entry name" value="EP450I"/>
</dbReference>
<reference evidence="15 16" key="1">
    <citation type="submission" date="2023-03" db="EMBL/GenBank/DDBJ databases">
        <title>Genome insight into feeding habits of ladybird beetles.</title>
        <authorList>
            <person name="Li H.-S."/>
            <person name="Huang Y.-H."/>
            <person name="Pang H."/>
        </authorList>
    </citation>
    <scope>NUCLEOTIDE SEQUENCE [LARGE SCALE GENOMIC DNA]</scope>
    <source>
        <strain evidence="15">SYSU_2023b</strain>
        <tissue evidence="15">Whole body</tissue>
    </source>
</reference>
<accession>A0AAW1UW57</accession>
<dbReference type="InterPro" id="IPR002401">
    <property type="entry name" value="Cyt_P450_E_grp-I"/>
</dbReference>
<dbReference type="Gene3D" id="1.10.630.10">
    <property type="entry name" value="Cytochrome P450"/>
    <property type="match status" value="1"/>
</dbReference>
<dbReference type="Proteomes" id="UP001431783">
    <property type="component" value="Unassembled WGS sequence"/>
</dbReference>
<dbReference type="EMBL" id="JARQZJ010000095">
    <property type="protein sequence ID" value="KAK9885345.1"/>
    <property type="molecule type" value="Genomic_DNA"/>
</dbReference>
<dbReference type="SUPFAM" id="SSF48264">
    <property type="entry name" value="Cytochrome P450"/>
    <property type="match status" value="1"/>
</dbReference>
<dbReference type="AlphaFoldDB" id="A0AAW1UW57"/>
<dbReference type="GO" id="GO:0004497">
    <property type="term" value="F:monooxygenase activity"/>
    <property type="evidence" value="ECO:0007669"/>
    <property type="project" value="UniProtKB-KW"/>
</dbReference>
<organism evidence="15 16">
    <name type="scientific">Henosepilachna vigintioctopunctata</name>
    <dbReference type="NCBI Taxonomy" id="420089"/>
    <lineage>
        <taxon>Eukaryota</taxon>
        <taxon>Metazoa</taxon>
        <taxon>Ecdysozoa</taxon>
        <taxon>Arthropoda</taxon>
        <taxon>Hexapoda</taxon>
        <taxon>Insecta</taxon>
        <taxon>Pterygota</taxon>
        <taxon>Neoptera</taxon>
        <taxon>Endopterygota</taxon>
        <taxon>Coleoptera</taxon>
        <taxon>Polyphaga</taxon>
        <taxon>Cucujiformia</taxon>
        <taxon>Coccinelloidea</taxon>
        <taxon>Coccinellidae</taxon>
        <taxon>Epilachninae</taxon>
        <taxon>Epilachnini</taxon>
        <taxon>Henosepilachna</taxon>
    </lineage>
</organism>
<dbReference type="PANTHER" id="PTHR24292:SF54">
    <property type="entry name" value="CYP9F3-RELATED"/>
    <property type="match status" value="1"/>
</dbReference>
<proteinExistence type="inferred from homology"/>
<dbReference type="InterPro" id="IPR001128">
    <property type="entry name" value="Cyt_P450"/>
</dbReference>
<evidence type="ECO:0000256" key="1">
    <source>
        <dbReference type="ARBA" id="ARBA00001971"/>
    </source>
</evidence>
<keyword evidence="11 14" id="KW-0503">Monooxygenase</keyword>
<evidence type="ECO:0000256" key="12">
    <source>
        <dbReference type="ARBA" id="ARBA00023136"/>
    </source>
</evidence>
<comment type="caution">
    <text evidence="15">The sequence shown here is derived from an EMBL/GenBank/DDBJ whole genome shotgun (WGS) entry which is preliminary data.</text>
</comment>
<keyword evidence="9 14" id="KW-0560">Oxidoreductase</keyword>
<evidence type="ECO:0000256" key="10">
    <source>
        <dbReference type="ARBA" id="ARBA00023004"/>
    </source>
</evidence>
<comment type="similarity">
    <text evidence="4 14">Belongs to the cytochrome P450 family.</text>
</comment>
<evidence type="ECO:0000256" key="2">
    <source>
        <dbReference type="ARBA" id="ARBA00004174"/>
    </source>
</evidence>
<dbReference type="GO" id="GO:0016705">
    <property type="term" value="F:oxidoreductase activity, acting on paired donors, with incorporation or reduction of molecular oxygen"/>
    <property type="evidence" value="ECO:0007669"/>
    <property type="project" value="InterPro"/>
</dbReference>
<dbReference type="Pfam" id="PF00067">
    <property type="entry name" value="p450"/>
    <property type="match status" value="1"/>
</dbReference>
<protein>
    <recommendedName>
        <fullName evidence="17">Cytochrome P450</fullName>
    </recommendedName>
</protein>
<keyword evidence="7" id="KW-0256">Endoplasmic reticulum</keyword>
<dbReference type="GO" id="GO:0005789">
    <property type="term" value="C:endoplasmic reticulum membrane"/>
    <property type="evidence" value="ECO:0007669"/>
    <property type="project" value="UniProtKB-SubCell"/>
</dbReference>
<evidence type="ECO:0000256" key="6">
    <source>
        <dbReference type="ARBA" id="ARBA00022723"/>
    </source>
</evidence>
<evidence type="ECO:0000256" key="11">
    <source>
        <dbReference type="ARBA" id="ARBA00023033"/>
    </source>
</evidence>
<evidence type="ECO:0008006" key="17">
    <source>
        <dbReference type="Google" id="ProtNLM"/>
    </source>
</evidence>
<keyword evidence="12" id="KW-0472">Membrane</keyword>
<keyword evidence="5 13" id="KW-0349">Heme</keyword>
<evidence type="ECO:0000256" key="7">
    <source>
        <dbReference type="ARBA" id="ARBA00022824"/>
    </source>
</evidence>
<dbReference type="PROSITE" id="PS00086">
    <property type="entry name" value="CYTOCHROME_P450"/>
    <property type="match status" value="1"/>
</dbReference>
<keyword evidence="16" id="KW-1185">Reference proteome</keyword>
<evidence type="ECO:0000256" key="13">
    <source>
        <dbReference type="PIRSR" id="PIRSR602401-1"/>
    </source>
</evidence>
<dbReference type="InterPro" id="IPR050476">
    <property type="entry name" value="Insect_CytP450_Detox"/>
</dbReference>
<dbReference type="GO" id="GO:0005506">
    <property type="term" value="F:iron ion binding"/>
    <property type="evidence" value="ECO:0007669"/>
    <property type="project" value="InterPro"/>
</dbReference>
<evidence type="ECO:0000256" key="5">
    <source>
        <dbReference type="ARBA" id="ARBA00022617"/>
    </source>
</evidence>
<comment type="subcellular location">
    <subcellularLocation>
        <location evidence="3">Endoplasmic reticulum membrane</location>
        <topology evidence="3">Peripheral membrane protein</topology>
    </subcellularLocation>
    <subcellularLocation>
        <location evidence="2">Microsome membrane</location>
        <topology evidence="2">Peripheral membrane protein</topology>
    </subcellularLocation>
</comment>
<name>A0AAW1UW57_9CUCU</name>
<dbReference type="GO" id="GO:0020037">
    <property type="term" value="F:heme binding"/>
    <property type="evidence" value="ECO:0007669"/>
    <property type="project" value="InterPro"/>
</dbReference>
<keyword evidence="10 13" id="KW-0408">Iron</keyword>
<comment type="cofactor">
    <cofactor evidence="1 13">
        <name>heme</name>
        <dbReference type="ChEBI" id="CHEBI:30413"/>
    </cofactor>
</comment>
<dbReference type="PANTHER" id="PTHR24292">
    <property type="entry name" value="CYTOCHROME P450"/>
    <property type="match status" value="1"/>
</dbReference>
<dbReference type="PRINTS" id="PR00385">
    <property type="entry name" value="P450"/>
</dbReference>
<evidence type="ECO:0000256" key="14">
    <source>
        <dbReference type="RuleBase" id="RU000461"/>
    </source>
</evidence>
<gene>
    <name evidence="15" type="ORF">WA026_010842</name>
</gene>
<dbReference type="FunFam" id="1.10.630.10:FF:000042">
    <property type="entry name" value="Cytochrome P450"/>
    <property type="match status" value="1"/>
</dbReference>
<keyword evidence="6 13" id="KW-0479">Metal-binding</keyword>
<evidence type="ECO:0000256" key="8">
    <source>
        <dbReference type="ARBA" id="ARBA00022848"/>
    </source>
</evidence>
<feature type="binding site" description="axial binding residue" evidence="13">
    <location>
        <position position="464"/>
    </location>
    <ligand>
        <name>heme</name>
        <dbReference type="ChEBI" id="CHEBI:30413"/>
    </ligand>
    <ligandPart>
        <name>Fe</name>
        <dbReference type="ChEBI" id="CHEBI:18248"/>
    </ligandPart>
</feature>
<sequence length="520" mass="60020">MLEILLLVGTIVFLYYVLVKPYDYWSKRNVQTGKIIPIFGDNIYLLLGKECLADMLERIYSKMQNVRYFGGYQFMSPVLYLKSPDIIKQICVKDFDHFMDRKGILPDDVEELWSNTLFALRGQPWKSMRSVLSPSFTSSKMKSMFTLLCHNADLFSKHFMKKPGNVIEVEFKDAFSRHAIDVIANTSFGLQVDSLEDRHNEFYLMGKEVAEFTTLRKKLTFFAYQLIPAIPKFLGISLFGERPKNFFVNLVRETIKIREEQNIKRFDMLGLLIEARKGNENEKSTNETSSTNEEQRAIDDAARQLSDMDIASQVFVFFLGGFETVSTAMCFMAYELVANPDIQQKLIEEIDQNKPQKGAPSYETLNNMIYMEMVISETLRKWPINLAVDRVSTKPFTIEPKLPGEKPVHLEANTSIMIPAFSIQRDPQYYSDPEKFDPERFSPENRKNIDPYTYIPFGIGPRNCIGLRFALLEIKTVFFYILSNFEIVPVEKTVIPLKISRTSITLTSESGFTMGLKKRS</sequence>
<dbReference type="InterPro" id="IPR036396">
    <property type="entry name" value="Cyt_P450_sf"/>
</dbReference>
<evidence type="ECO:0000313" key="15">
    <source>
        <dbReference type="EMBL" id="KAK9885345.1"/>
    </source>
</evidence>
<evidence type="ECO:0000313" key="16">
    <source>
        <dbReference type="Proteomes" id="UP001431783"/>
    </source>
</evidence>
<evidence type="ECO:0000256" key="9">
    <source>
        <dbReference type="ARBA" id="ARBA00023002"/>
    </source>
</evidence>
<keyword evidence="8" id="KW-0492">Microsome</keyword>
<evidence type="ECO:0000256" key="4">
    <source>
        <dbReference type="ARBA" id="ARBA00010617"/>
    </source>
</evidence>
<dbReference type="InterPro" id="IPR017972">
    <property type="entry name" value="Cyt_P450_CS"/>
</dbReference>
<evidence type="ECO:0000256" key="3">
    <source>
        <dbReference type="ARBA" id="ARBA00004406"/>
    </source>
</evidence>
<dbReference type="CDD" id="cd11056">
    <property type="entry name" value="CYP6-like"/>
    <property type="match status" value="1"/>
</dbReference>